<feature type="domain" description="DUF11" evidence="2">
    <location>
        <begin position="53"/>
        <end position="143"/>
    </location>
</feature>
<name>A0ABV5TB57_9ACTN</name>
<protein>
    <recommendedName>
        <fullName evidence="2">DUF11 domain-containing protein</fullName>
    </recommendedName>
</protein>
<gene>
    <name evidence="3" type="ORF">ACFFRH_05615</name>
</gene>
<dbReference type="EMBL" id="JBHMBS010000002">
    <property type="protein sequence ID" value="MFB9674958.1"/>
    <property type="molecule type" value="Genomic_DNA"/>
</dbReference>
<keyword evidence="1" id="KW-0732">Signal</keyword>
<dbReference type="Pfam" id="PF01345">
    <property type="entry name" value="DUF11"/>
    <property type="match status" value="1"/>
</dbReference>
<feature type="chain" id="PRO_5045926085" description="DUF11 domain-containing protein" evidence="1">
    <location>
        <begin position="33"/>
        <end position="183"/>
    </location>
</feature>
<keyword evidence="4" id="KW-1185">Reference proteome</keyword>
<dbReference type="RefSeq" id="WP_344747005.1">
    <property type="nucleotide sequence ID" value="NZ_BAAAWW010000113.1"/>
</dbReference>
<reference evidence="3 4" key="1">
    <citation type="submission" date="2024-09" db="EMBL/GenBank/DDBJ databases">
        <authorList>
            <person name="Sun Q."/>
            <person name="Mori K."/>
        </authorList>
    </citation>
    <scope>NUCLEOTIDE SEQUENCE [LARGE SCALE GENOMIC DNA]</scope>
    <source>
        <strain evidence="3 4">JCM 3028</strain>
    </source>
</reference>
<evidence type="ECO:0000256" key="1">
    <source>
        <dbReference type="SAM" id="SignalP"/>
    </source>
</evidence>
<organism evidence="3 4">
    <name type="scientific">Streptosporangium vulgare</name>
    <dbReference type="NCBI Taxonomy" id="46190"/>
    <lineage>
        <taxon>Bacteria</taxon>
        <taxon>Bacillati</taxon>
        <taxon>Actinomycetota</taxon>
        <taxon>Actinomycetes</taxon>
        <taxon>Streptosporangiales</taxon>
        <taxon>Streptosporangiaceae</taxon>
        <taxon>Streptosporangium</taxon>
    </lineage>
</organism>
<evidence type="ECO:0000313" key="4">
    <source>
        <dbReference type="Proteomes" id="UP001589610"/>
    </source>
</evidence>
<sequence>MRHPISKIVAFALVTPLAGGMLLAAPSSAASAQAPAVAVKAEPYSTFAVTVSAPKKVKAGGKITYKIKSVNKGPYQADYFFTGGLLPKGSKVVKIAAPKGTTCDNYEDGFWCWTPDIIEVDDYEAIAITVKLGKKSGRTAQAILGVDSYDIPTGAENLSRDELERMGIKNWFFVKRVKTSIVR</sequence>
<feature type="signal peptide" evidence="1">
    <location>
        <begin position="1"/>
        <end position="32"/>
    </location>
</feature>
<dbReference type="InterPro" id="IPR001434">
    <property type="entry name" value="OmcB-like_DUF11"/>
</dbReference>
<accession>A0ABV5TB57</accession>
<dbReference type="Proteomes" id="UP001589610">
    <property type="component" value="Unassembled WGS sequence"/>
</dbReference>
<evidence type="ECO:0000313" key="3">
    <source>
        <dbReference type="EMBL" id="MFB9674958.1"/>
    </source>
</evidence>
<comment type="caution">
    <text evidence="3">The sequence shown here is derived from an EMBL/GenBank/DDBJ whole genome shotgun (WGS) entry which is preliminary data.</text>
</comment>
<evidence type="ECO:0000259" key="2">
    <source>
        <dbReference type="Pfam" id="PF01345"/>
    </source>
</evidence>
<proteinExistence type="predicted"/>